<dbReference type="InterPro" id="IPR002036">
    <property type="entry name" value="YbeY"/>
</dbReference>
<dbReference type="SUPFAM" id="SSF55486">
    <property type="entry name" value="Metalloproteases ('zincins'), catalytic domain"/>
    <property type="match status" value="1"/>
</dbReference>
<keyword evidence="4 7" id="KW-0255">Endonuclease</keyword>
<evidence type="ECO:0000256" key="3">
    <source>
        <dbReference type="ARBA" id="ARBA00022723"/>
    </source>
</evidence>
<dbReference type="PROSITE" id="PS01306">
    <property type="entry name" value="UPF0054"/>
    <property type="match status" value="1"/>
</dbReference>
<dbReference type="EC" id="3.1.-.-" evidence="7"/>
<dbReference type="PANTHER" id="PTHR46986:SF1">
    <property type="entry name" value="ENDORIBONUCLEASE YBEY, CHLOROPLASTIC"/>
    <property type="match status" value="1"/>
</dbReference>
<dbReference type="Pfam" id="PF02130">
    <property type="entry name" value="YbeY"/>
    <property type="match status" value="1"/>
</dbReference>
<evidence type="ECO:0000256" key="4">
    <source>
        <dbReference type="ARBA" id="ARBA00022759"/>
    </source>
</evidence>
<keyword evidence="7" id="KW-0698">rRNA processing</keyword>
<dbReference type="GO" id="GO:0004222">
    <property type="term" value="F:metalloendopeptidase activity"/>
    <property type="evidence" value="ECO:0007669"/>
    <property type="project" value="InterPro"/>
</dbReference>
<dbReference type="GO" id="GO:0008270">
    <property type="term" value="F:zinc ion binding"/>
    <property type="evidence" value="ECO:0007669"/>
    <property type="project" value="UniProtKB-UniRule"/>
</dbReference>
<dbReference type="Proteomes" id="UP000252357">
    <property type="component" value="Unassembled WGS sequence"/>
</dbReference>
<organism evidence="8 9">
    <name type="scientific">Parvibium lacunae</name>
    <dbReference type="NCBI Taxonomy" id="1888893"/>
    <lineage>
        <taxon>Bacteria</taxon>
        <taxon>Pseudomonadati</taxon>
        <taxon>Pseudomonadota</taxon>
        <taxon>Betaproteobacteria</taxon>
        <taxon>Burkholderiales</taxon>
        <taxon>Alcaligenaceae</taxon>
        <taxon>Parvibium</taxon>
    </lineage>
</organism>
<evidence type="ECO:0000256" key="7">
    <source>
        <dbReference type="HAMAP-Rule" id="MF_00009"/>
    </source>
</evidence>
<dbReference type="Gene3D" id="3.40.390.30">
    <property type="entry name" value="Metalloproteases ('zincins'), catalytic domain"/>
    <property type="match status" value="1"/>
</dbReference>
<comment type="function">
    <text evidence="7">Single strand-specific metallo-endoribonuclease involved in late-stage 70S ribosome quality control and in maturation of the 3' terminus of the 16S rRNA.</text>
</comment>
<accession>A0A368L4K8</accession>
<dbReference type="GO" id="GO:0005737">
    <property type="term" value="C:cytoplasm"/>
    <property type="evidence" value="ECO:0007669"/>
    <property type="project" value="UniProtKB-SubCell"/>
</dbReference>
<evidence type="ECO:0000256" key="5">
    <source>
        <dbReference type="ARBA" id="ARBA00022801"/>
    </source>
</evidence>
<dbReference type="InterPro" id="IPR023091">
    <property type="entry name" value="MetalPrtase_cat_dom_sf_prd"/>
</dbReference>
<dbReference type="NCBIfam" id="TIGR00043">
    <property type="entry name" value="rRNA maturation RNase YbeY"/>
    <property type="match status" value="1"/>
</dbReference>
<sequence length="158" mass="17554">MSSQRAKHHQTWSIAVQYGLSRKGLPAATRLRHWARCALENCAHSVELTLRIVDHEEGASLNQSFRQKNYATNVLTFEYGLDPITQSLTADIILCAPVIASEASEQGKPLAAHYAHMVVHGVLHALGYDHIKPKEAKVMEALEVELLARLGYANPYAR</sequence>
<keyword evidence="6 7" id="KW-0862">Zinc</keyword>
<dbReference type="PANTHER" id="PTHR46986">
    <property type="entry name" value="ENDORIBONUCLEASE YBEY, CHLOROPLASTIC"/>
    <property type="match status" value="1"/>
</dbReference>
<keyword evidence="9" id="KW-1185">Reference proteome</keyword>
<evidence type="ECO:0000313" key="9">
    <source>
        <dbReference type="Proteomes" id="UP000252357"/>
    </source>
</evidence>
<protein>
    <recommendedName>
        <fullName evidence="7">Endoribonuclease YbeY</fullName>
        <ecNumber evidence="7">3.1.-.-</ecNumber>
    </recommendedName>
</protein>
<dbReference type="GO" id="GO:0004521">
    <property type="term" value="F:RNA endonuclease activity"/>
    <property type="evidence" value="ECO:0007669"/>
    <property type="project" value="UniProtKB-UniRule"/>
</dbReference>
<keyword evidence="3 7" id="KW-0479">Metal-binding</keyword>
<comment type="similarity">
    <text evidence="1 7">Belongs to the endoribonuclease YbeY family.</text>
</comment>
<proteinExistence type="inferred from homology"/>
<keyword evidence="7" id="KW-0963">Cytoplasm</keyword>
<evidence type="ECO:0000256" key="1">
    <source>
        <dbReference type="ARBA" id="ARBA00010875"/>
    </source>
</evidence>
<dbReference type="OrthoDB" id="9807740at2"/>
<dbReference type="GO" id="GO:0006364">
    <property type="term" value="P:rRNA processing"/>
    <property type="evidence" value="ECO:0007669"/>
    <property type="project" value="UniProtKB-UniRule"/>
</dbReference>
<reference evidence="8 9" key="1">
    <citation type="journal article" date="2018" name="Int. J. Syst. Evol. Microbiol.">
        <title>Parvibium lacunae gen. nov., sp. nov., a new member of the family Alcaligenaceae isolated from a freshwater pond.</title>
        <authorList>
            <person name="Chen W.M."/>
            <person name="Xie P.B."/>
            <person name="Hsu M.Y."/>
            <person name="Sheu S.Y."/>
        </authorList>
    </citation>
    <scope>NUCLEOTIDE SEQUENCE [LARGE SCALE GENOMIC DNA]</scope>
    <source>
        <strain evidence="8 9">KMB9</strain>
    </source>
</reference>
<evidence type="ECO:0000256" key="2">
    <source>
        <dbReference type="ARBA" id="ARBA00022722"/>
    </source>
</evidence>
<keyword evidence="2 7" id="KW-0540">Nuclease</keyword>
<evidence type="ECO:0000256" key="6">
    <source>
        <dbReference type="ARBA" id="ARBA00022833"/>
    </source>
</evidence>
<dbReference type="EMBL" id="QPGB01000002">
    <property type="protein sequence ID" value="RCS58413.1"/>
    <property type="molecule type" value="Genomic_DNA"/>
</dbReference>
<dbReference type="AlphaFoldDB" id="A0A368L4K8"/>
<feature type="binding site" evidence="7">
    <location>
        <position position="120"/>
    </location>
    <ligand>
        <name>Zn(2+)</name>
        <dbReference type="ChEBI" id="CHEBI:29105"/>
        <note>catalytic</note>
    </ligand>
</feature>
<feature type="binding site" evidence="7">
    <location>
        <position position="130"/>
    </location>
    <ligand>
        <name>Zn(2+)</name>
        <dbReference type="ChEBI" id="CHEBI:29105"/>
        <note>catalytic</note>
    </ligand>
</feature>
<dbReference type="HAMAP" id="MF_00009">
    <property type="entry name" value="Endoribonucl_YbeY"/>
    <property type="match status" value="1"/>
</dbReference>
<dbReference type="RefSeq" id="WP_114402496.1">
    <property type="nucleotide sequence ID" value="NZ_QPGB01000002.1"/>
</dbReference>
<gene>
    <name evidence="7" type="primary">ybeY</name>
    <name evidence="8" type="ORF">DU000_06255</name>
</gene>
<evidence type="ECO:0000313" key="8">
    <source>
        <dbReference type="EMBL" id="RCS58413.1"/>
    </source>
</evidence>
<name>A0A368L4K8_9BURK</name>
<comment type="subcellular location">
    <subcellularLocation>
        <location evidence="7">Cytoplasm</location>
    </subcellularLocation>
</comment>
<keyword evidence="7" id="KW-0690">Ribosome biogenesis</keyword>
<dbReference type="InterPro" id="IPR020549">
    <property type="entry name" value="YbeY_CS"/>
</dbReference>
<comment type="cofactor">
    <cofactor evidence="7">
        <name>Zn(2+)</name>
        <dbReference type="ChEBI" id="CHEBI:29105"/>
    </cofactor>
    <text evidence="7">Binds 1 zinc ion.</text>
</comment>
<keyword evidence="5 7" id="KW-0378">Hydrolase</keyword>
<feature type="binding site" evidence="7">
    <location>
        <position position="124"/>
    </location>
    <ligand>
        <name>Zn(2+)</name>
        <dbReference type="ChEBI" id="CHEBI:29105"/>
        <note>catalytic</note>
    </ligand>
</feature>
<comment type="caution">
    <text evidence="8">The sequence shown here is derived from an EMBL/GenBank/DDBJ whole genome shotgun (WGS) entry which is preliminary data.</text>
</comment>